<evidence type="ECO:0000313" key="2">
    <source>
        <dbReference type="Proteomes" id="UP000005396"/>
    </source>
</evidence>
<reference evidence="1 2" key="2">
    <citation type="submission" date="2007-09" db="EMBL/GenBank/DDBJ databases">
        <title>Draft genome sequence of Clostridium bolteae (ATCC BAA-613).</title>
        <authorList>
            <person name="Sudarsanam P."/>
            <person name="Ley R."/>
            <person name="Guruge J."/>
            <person name="Turnbaugh P.J."/>
            <person name="Mahowald M."/>
            <person name="Liep D."/>
            <person name="Gordon J."/>
        </authorList>
    </citation>
    <scope>NUCLEOTIDE SEQUENCE [LARGE SCALE GENOMIC DNA]</scope>
    <source>
        <strain evidence="2">ATCC BAA-613 / DSM 15670 / CCUG 46953 / JCM 12243 / WAL 16351</strain>
    </source>
</reference>
<dbReference type="EMBL" id="ABCC02000029">
    <property type="protein sequence ID" value="EDP16469.1"/>
    <property type="molecule type" value="Genomic_DNA"/>
</dbReference>
<dbReference type="Proteomes" id="UP000005396">
    <property type="component" value="Unassembled WGS sequence"/>
</dbReference>
<organism evidence="1 2">
    <name type="scientific">Enterocloster bolteae (strain ATCC BAA-613 / DSM 15670 / CCUG 46953 / JCM 12243 / WAL 16351)</name>
    <name type="common">Clostridium bolteae</name>
    <dbReference type="NCBI Taxonomy" id="411902"/>
    <lineage>
        <taxon>Bacteria</taxon>
        <taxon>Bacillati</taxon>
        <taxon>Bacillota</taxon>
        <taxon>Clostridia</taxon>
        <taxon>Lachnospirales</taxon>
        <taxon>Lachnospiraceae</taxon>
        <taxon>Enterocloster</taxon>
    </lineage>
</organism>
<accession>A8RS89</accession>
<dbReference type="PaxDb" id="411902-CLOBOL_03237"/>
<gene>
    <name evidence="1" type="ORF">CLOBOL_03237</name>
</gene>
<dbReference type="AlphaFoldDB" id="A8RS89"/>
<evidence type="ECO:0000313" key="1">
    <source>
        <dbReference type="EMBL" id="EDP16469.1"/>
    </source>
</evidence>
<protein>
    <submittedName>
        <fullName evidence="1">Uncharacterized protein</fullName>
    </submittedName>
</protein>
<comment type="caution">
    <text evidence="1">The sequence shown here is derived from an EMBL/GenBank/DDBJ whole genome shotgun (WGS) entry which is preliminary data.</text>
</comment>
<sequence length="35" mass="4118">MTVGNMYQIYSIRNLRPGKAPVFKKSAPARHWRRS</sequence>
<reference evidence="1 2" key="1">
    <citation type="submission" date="2007-08" db="EMBL/GenBank/DDBJ databases">
        <authorList>
            <person name="Fulton L."/>
            <person name="Clifton S."/>
            <person name="Fulton B."/>
            <person name="Xu J."/>
            <person name="Minx P."/>
            <person name="Pepin K.H."/>
            <person name="Johnson M."/>
            <person name="Thiruvilangam P."/>
            <person name="Bhonagiri V."/>
            <person name="Nash W.E."/>
            <person name="Mardis E.R."/>
            <person name="Wilson R.K."/>
        </authorList>
    </citation>
    <scope>NUCLEOTIDE SEQUENCE [LARGE SCALE GENOMIC DNA]</scope>
    <source>
        <strain evidence="2">ATCC BAA-613 / DSM 15670 / CCUG 46953 / JCM 12243 / WAL 16351</strain>
    </source>
</reference>
<dbReference type="HOGENOM" id="CLU_3364164_0_0_9"/>
<proteinExistence type="predicted"/>
<name>A8RS89_ENTBW</name>